<keyword evidence="2" id="KW-1185">Reference proteome</keyword>
<evidence type="ECO:0000313" key="2">
    <source>
        <dbReference type="Proteomes" id="UP000729402"/>
    </source>
</evidence>
<reference evidence="1" key="2">
    <citation type="submission" date="2021-02" db="EMBL/GenBank/DDBJ databases">
        <authorList>
            <person name="Kimball J.A."/>
            <person name="Haas M.W."/>
            <person name="Macchietto M."/>
            <person name="Kono T."/>
            <person name="Duquette J."/>
            <person name="Shao M."/>
        </authorList>
    </citation>
    <scope>NUCLEOTIDE SEQUENCE</scope>
    <source>
        <tissue evidence="1">Fresh leaf tissue</tissue>
    </source>
</reference>
<sequence>MNDRHKVTSEVALAVIDSMIERHWRTLNQARCCRQQHQHRRRRRRELLPARMQRGRQLGHFGALSFFYHSKEDAFTSSYLLRDVVHSLFVNPIPI</sequence>
<accession>A0A8J5QYY3</accession>
<organism evidence="1 2">
    <name type="scientific">Zizania palustris</name>
    <name type="common">Northern wild rice</name>
    <dbReference type="NCBI Taxonomy" id="103762"/>
    <lineage>
        <taxon>Eukaryota</taxon>
        <taxon>Viridiplantae</taxon>
        <taxon>Streptophyta</taxon>
        <taxon>Embryophyta</taxon>
        <taxon>Tracheophyta</taxon>
        <taxon>Spermatophyta</taxon>
        <taxon>Magnoliopsida</taxon>
        <taxon>Liliopsida</taxon>
        <taxon>Poales</taxon>
        <taxon>Poaceae</taxon>
        <taxon>BOP clade</taxon>
        <taxon>Oryzoideae</taxon>
        <taxon>Oryzeae</taxon>
        <taxon>Zizaniinae</taxon>
        <taxon>Zizania</taxon>
    </lineage>
</organism>
<name>A0A8J5QYY3_ZIZPA</name>
<protein>
    <submittedName>
        <fullName evidence="1">Uncharacterized protein</fullName>
    </submittedName>
</protein>
<proteinExistence type="predicted"/>
<dbReference type="EMBL" id="JAAALK010002060">
    <property type="protein sequence ID" value="KAG8037237.1"/>
    <property type="molecule type" value="Genomic_DNA"/>
</dbReference>
<reference evidence="1" key="1">
    <citation type="journal article" date="2021" name="bioRxiv">
        <title>Whole Genome Assembly and Annotation of Northern Wild Rice, Zizania palustris L., Supports a Whole Genome Duplication in the Zizania Genus.</title>
        <authorList>
            <person name="Haas M."/>
            <person name="Kono T."/>
            <person name="Macchietto M."/>
            <person name="Millas R."/>
            <person name="McGilp L."/>
            <person name="Shao M."/>
            <person name="Duquette J."/>
            <person name="Hirsch C.N."/>
            <person name="Kimball J."/>
        </authorList>
    </citation>
    <scope>NUCLEOTIDE SEQUENCE</scope>
    <source>
        <tissue evidence="1">Fresh leaf tissue</tissue>
    </source>
</reference>
<comment type="caution">
    <text evidence="1">The sequence shown here is derived from an EMBL/GenBank/DDBJ whole genome shotgun (WGS) entry which is preliminary data.</text>
</comment>
<dbReference type="Proteomes" id="UP000729402">
    <property type="component" value="Unassembled WGS sequence"/>
</dbReference>
<evidence type="ECO:0000313" key="1">
    <source>
        <dbReference type="EMBL" id="KAG8037237.1"/>
    </source>
</evidence>
<dbReference type="AlphaFoldDB" id="A0A8J5QYY3"/>
<gene>
    <name evidence="1" type="ORF">GUJ93_ZPchr0023g33376</name>
</gene>